<accession>A0A158QEJ4</accession>
<organism evidence="9">
    <name type="scientific">Hymenolepis diminuta</name>
    <name type="common">Rat tapeworm</name>
    <dbReference type="NCBI Taxonomy" id="6216"/>
    <lineage>
        <taxon>Eukaryota</taxon>
        <taxon>Metazoa</taxon>
        <taxon>Spiralia</taxon>
        <taxon>Lophotrochozoa</taxon>
        <taxon>Platyhelminthes</taxon>
        <taxon>Cestoda</taxon>
        <taxon>Eucestoda</taxon>
        <taxon>Cyclophyllidea</taxon>
        <taxon>Hymenolepididae</taxon>
        <taxon>Hymenolepis</taxon>
    </lineage>
</organism>
<dbReference type="CDD" id="cd00110">
    <property type="entry name" value="LamG"/>
    <property type="match status" value="4"/>
</dbReference>
<feature type="domain" description="Laminin G" evidence="5">
    <location>
        <begin position="189"/>
        <end position="417"/>
    </location>
</feature>
<dbReference type="WBParaSite" id="HDID_0000751501-mRNA-1">
    <property type="protein sequence ID" value="HDID_0000751501-mRNA-1"/>
    <property type="gene ID" value="HDID_0000751501"/>
</dbReference>
<dbReference type="PROSITE" id="PS50025">
    <property type="entry name" value="LAM_G_DOMAIN"/>
    <property type="match status" value="3"/>
</dbReference>
<keyword evidence="2" id="KW-0245">EGF-like domain</keyword>
<dbReference type="CDD" id="cd00054">
    <property type="entry name" value="EGF_CA"/>
    <property type="match status" value="1"/>
</dbReference>
<protein>
    <submittedName>
        <fullName evidence="9">Laminin G domain-containing protein</fullName>
    </submittedName>
</protein>
<keyword evidence="1" id="KW-1015">Disulfide bond</keyword>
<dbReference type="PANTHER" id="PTHR15036">
    <property type="entry name" value="PIKACHURIN-LIKE PROTEIN"/>
    <property type="match status" value="1"/>
</dbReference>
<keyword evidence="4" id="KW-0812">Transmembrane</keyword>
<dbReference type="Gene3D" id="2.60.120.200">
    <property type="match status" value="4"/>
</dbReference>
<dbReference type="OrthoDB" id="6275838at2759"/>
<reference evidence="9" key="1">
    <citation type="submission" date="2016-04" db="UniProtKB">
        <authorList>
            <consortium name="WormBaseParasite"/>
        </authorList>
    </citation>
    <scope>IDENTIFICATION</scope>
</reference>
<feature type="domain" description="Laminin G" evidence="5">
    <location>
        <begin position="661"/>
        <end position="854"/>
    </location>
</feature>
<dbReference type="SUPFAM" id="SSF49899">
    <property type="entry name" value="Concanavalin A-like lectins/glucanases"/>
    <property type="match status" value="4"/>
</dbReference>
<dbReference type="InterPro" id="IPR001791">
    <property type="entry name" value="Laminin_G"/>
</dbReference>
<dbReference type="SMART" id="SM00282">
    <property type="entry name" value="LamG"/>
    <property type="match status" value="3"/>
</dbReference>
<gene>
    <name evidence="7" type="ORF">HDID_LOCUS7513</name>
</gene>
<comment type="caution">
    <text evidence="2">Lacks conserved residue(s) required for the propagation of feature annotation.</text>
</comment>
<feature type="transmembrane region" description="Helical" evidence="4">
    <location>
        <begin position="1200"/>
        <end position="1225"/>
    </location>
</feature>
<evidence type="ECO:0000313" key="9">
    <source>
        <dbReference type="WBParaSite" id="HDID_0000751501-mRNA-1"/>
    </source>
</evidence>
<proteinExistence type="predicted"/>
<evidence type="ECO:0000313" key="7">
    <source>
        <dbReference type="EMBL" id="VDL59831.1"/>
    </source>
</evidence>
<name>A0A158QEJ4_HYMDI</name>
<evidence type="ECO:0000256" key="2">
    <source>
        <dbReference type="PROSITE-ProRule" id="PRU00076"/>
    </source>
</evidence>
<sequence>MTTNWDYILLNILILTQIQRFESSEIEEQLLEPEPASLFIDGQGWFNFFPRLDHLNHDSGIAIYRLEPSEMDNDALLILLSNGSIEFQLRSASSPKLITIQKRHNCESPYGTCSDNTWHHLSFSYNGIRIFYQNDKDFTNLINLVEISNSSKQSEVGREIGDIKYKSVLFQTCSVKAKRDIQSGNSLGTVVTFKRPGGYLRSQLGWRTISEGKISFQIRTLKRNSLLLFSASGWPKGEKRYALPRDGPIHPVSPMDRLTGNDIFGAEIREGYLVFLLNTGSGINEFATGDIWRWNQHKSSWFVADGAKHFVEIQFSNGSLSVALDGNTLSMRPKTKPKYTVLNLNGNLYIGGLPEELRDETPPQAWSARLREDFVGQLGSLSIDRVMLDLALESTARWAKGYIQPDDSDTLSSGDVCSKPENSCASGECIHDFLTDPLCDRVQKNCTETQCNKETTVLAFDGFQGIGVRLSRLSKQSEAESLVLRLQTYQKNALLFESSSTSSTAPDRFGVEIADQQIAIFYNLGFDTKRYATAEIESNGEWHTIRILRRAKRLDVRVDNVTYNFDIKDDATILDSDYNCIGTLVDEFSTQRTDLRYDNFIGRISQFQLNGLDMLKIISEVANYRSKEDSFSTYDPALVTLLDTWKENIEVTAISSREGKIRAFPLQFQGGSAFMELFLTRAICVNIKFSMKTSSNRGVVLVSTNYKEDYVGLEILDAHLHIRYQYATIRSQSAFKKTPALNDTQWHDIKIQLCTDGIFKLELELDGEKYIPTGLNEGQETVSTFPFERLYLGGIPAEAGDLRKHFHSSYGYDGCLADIDLIYKSSTTSVVNFSYPPTNPLRLAKETQNVKLGCRLMPQKTAEGIWGTNGASNQCRPGVCGFGGRCVQQLDMYFCDCIMSGFNGPVCTDELPRYLSCLINWEKLEAKMLNNLSMEFVDNNLDFWKKTSVTVWKATITNMNAFYLINAFFELQKIIALQLTYNMGSGIQILQEPNVDISDGMFHVVRVIRNNAHMQLQVDSEKVLESISEGMESIQYLVEQCIKRPANDMGAEQSQQSSSKPLTPLVVAKPNCYDNDASLRNKLASCKPHNPNGIIIPQWNLPPSNEASSPSLFQGNSWSSHQSMTQHQQASPVDDNGLADNGRKLYPSEPEELFPSWSHDRAPQDDAIRFNGGDGIPNLEELSELESSSQSGTISYFPSLYTWLLLAGSGAAILLILLIIGYAVYKFRRRNEGSYNVEENRTFIDQRSTSTLAPTPVFSTPVEPATELTTLQRCTPVEAGTPNKEWYV</sequence>
<feature type="domain" description="Laminin G" evidence="5">
    <location>
        <begin position="457"/>
        <end position="632"/>
    </location>
</feature>
<dbReference type="GO" id="GO:0016020">
    <property type="term" value="C:membrane"/>
    <property type="evidence" value="ECO:0007669"/>
    <property type="project" value="UniProtKB-SubCell"/>
</dbReference>
<dbReference type="InterPro" id="IPR050372">
    <property type="entry name" value="Neurexin-related_CASP"/>
</dbReference>
<evidence type="ECO:0000259" key="5">
    <source>
        <dbReference type="PROSITE" id="PS50025"/>
    </source>
</evidence>
<dbReference type="PROSITE" id="PS50026">
    <property type="entry name" value="EGF_3"/>
    <property type="match status" value="1"/>
</dbReference>
<feature type="domain" description="EGF-like" evidence="6">
    <location>
        <begin position="871"/>
        <end position="908"/>
    </location>
</feature>
<dbReference type="STRING" id="6216.A0A158QEJ4"/>
<evidence type="ECO:0000256" key="1">
    <source>
        <dbReference type="ARBA" id="ARBA00023157"/>
    </source>
</evidence>
<keyword evidence="4" id="KW-0472">Membrane</keyword>
<dbReference type="Gene3D" id="2.10.25.10">
    <property type="entry name" value="Laminin"/>
    <property type="match status" value="1"/>
</dbReference>
<dbReference type="Pfam" id="PF02210">
    <property type="entry name" value="Laminin_G_2"/>
    <property type="match status" value="4"/>
</dbReference>
<dbReference type="PANTHER" id="PTHR15036:SF85">
    <property type="entry name" value="SP2353, ISOFORM A"/>
    <property type="match status" value="1"/>
</dbReference>
<dbReference type="Proteomes" id="UP000274504">
    <property type="component" value="Unassembled WGS sequence"/>
</dbReference>
<evidence type="ECO:0000259" key="6">
    <source>
        <dbReference type="PROSITE" id="PS50026"/>
    </source>
</evidence>
<dbReference type="EMBL" id="UYSG01010942">
    <property type="protein sequence ID" value="VDL59831.1"/>
    <property type="molecule type" value="Genomic_DNA"/>
</dbReference>
<feature type="region of interest" description="Disordered" evidence="3">
    <location>
        <begin position="1097"/>
        <end position="1158"/>
    </location>
</feature>
<evidence type="ECO:0000256" key="4">
    <source>
        <dbReference type="SAM" id="Phobius"/>
    </source>
</evidence>
<evidence type="ECO:0000313" key="8">
    <source>
        <dbReference type="Proteomes" id="UP000274504"/>
    </source>
</evidence>
<evidence type="ECO:0000256" key="3">
    <source>
        <dbReference type="SAM" id="MobiDB-lite"/>
    </source>
</evidence>
<dbReference type="InterPro" id="IPR000742">
    <property type="entry name" value="EGF"/>
</dbReference>
<feature type="compositionally biased region" description="Polar residues" evidence="3">
    <location>
        <begin position="1101"/>
        <end position="1131"/>
    </location>
</feature>
<reference evidence="7 8" key="2">
    <citation type="submission" date="2018-11" db="EMBL/GenBank/DDBJ databases">
        <authorList>
            <consortium name="Pathogen Informatics"/>
        </authorList>
    </citation>
    <scope>NUCLEOTIDE SEQUENCE [LARGE SCALE GENOMIC DNA]</scope>
</reference>
<dbReference type="InterPro" id="IPR013320">
    <property type="entry name" value="ConA-like_dom_sf"/>
</dbReference>
<keyword evidence="4" id="KW-1133">Transmembrane helix</keyword>